<dbReference type="CDD" id="cd00067">
    <property type="entry name" value="GAL4"/>
    <property type="match status" value="1"/>
</dbReference>
<feature type="compositionally biased region" description="Basic and acidic residues" evidence="7">
    <location>
        <begin position="106"/>
        <end position="131"/>
    </location>
</feature>
<evidence type="ECO:0000256" key="1">
    <source>
        <dbReference type="ARBA" id="ARBA00022723"/>
    </source>
</evidence>
<evidence type="ECO:0000256" key="7">
    <source>
        <dbReference type="SAM" id="MobiDB-lite"/>
    </source>
</evidence>
<dbReference type="PANTHER" id="PTHR36206:SF12">
    <property type="entry name" value="ASPERCRYPTIN BIOSYNTHESIS CLUSTER-SPECIFIC TRANSCRIPTION REGULATOR ATNN-RELATED"/>
    <property type="match status" value="1"/>
</dbReference>
<dbReference type="GO" id="GO:0003677">
    <property type="term" value="F:DNA binding"/>
    <property type="evidence" value="ECO:0007669"/>
    <property type="project" value="UniProtKB-KW"/>
</dbReference>
<evidence type="ECO:0000256" key="4">
    <source>
        <dbReference type="ARBA" id="ARBA00023125"/>
    </source>
</evidence>
<evidence type="ECO:0000313" key="10">
    <source>
        <dbReference type="Proteomes" id="UP000250140"/>
    </source>
</evidence>
<organism evidence="9 10">
    <name type="scientific">Glonium stellatum</name>
    <dbReference type="NCBI Taxonomy" id="574774"/>
    <lineage>
        <taxon>Eukaryota</taxon>
        <taxon>Fungi</taxon>
        <taxon>Dikarya</taxon>
        <taxon>Ascomycota</taxon>
        <taxon>Pezizomycotina</taxon>
        <taxon>Dothideomycetes</taxon>
        <taxon>Pleosporomycetidae</taxon>
        <taxon>Gloniales</taxon>
        <taxon>Gloniaceae</taxon>
        <taxon>Glonium</taxon>
    </lineage>
</organism>
<dbReference type="SMART" id="SM00066">
    <property type="entry name" value="GAL4"/>
    <property type="match status" value="1"/>
</dbReference>
<keyword evidence="1" id="KW-0479">Metal-binding</keyword>
<dbReference type="InterPro" id="IPR036864">
    <property type="entry name" value="Zn2-C6_fun-type_DNA-bd_sf"/>
</dbReference>
<keyword evidence="3" id="KW-0805">Transcription regulation</keyword>
<dbReference type="SUPFAM" id="SSF57701">
    <property type="entry name" value="Zn2/Cys6 DNA-binding domain"/>
    <property type="match status" value="1"/>
</dbReference>
<dbReference type="GO" id="GO:0000981">
    <property type="term" value="F:DNA-binding transcription factor activity, RNA polymerase II-specific"/>
    <property type="evidence" value="ECO:0007669"/>
    <property type="project" value="InterPro"/>
</dbReference>
<proteinExistence type="predicted"/>
<keyword evidence="6" id="KW-0539">Nucleus</keyword>
<protein>
    <recommendedName>
        <fullName evidence="8">Zn(2)-C6 fungal-type domain-containing protein</fullName>
    </recommendedName>
</protein>
<evidence type="ECO:0000256" key="3">
    <source>
        <dbReference type="ARBA" id="ARBA00023015"/>
    </source>
</evidence>
<keyword evidence="2" id="KW-0862">Zinc</keyword>
<gene>
    <name evidence="9" type="ORF">AOQ84DRAFT_116079</name>
</gene>
<feature type="region of interest" description="Disordered" evidence="7">
    <location>
        <begin position="325"/>
        <end position="440"/>
    </location>
</feature>
<keyword evidence="5" id="KW-0804">Transcription</keyword>
<dbReference type="InterPro" id="IPR052360">
    <property type="entry name" value="Transcr_Regulatory_Proteins"/>
</dbReference>
<feature type="compositionally biased region" description="Polar residues" evidence="7">
    <location>
        <begin position="231"/>
        <end position="243"/>
    </location>
</feature>
<feature type="compositionally biased region" description="Basic and acidic residues" evidence="7">
    <location>
        <begin position="139"/>
        <end position="152"/>
    </location>
</feature>
<dbReference type="AlphaFoldDB" id="A0A8E2JP63"/>
<evidence type="ECO:0000256" key="5">
    <source>
        <dbReference type="ARBA" id="ARBA00023163"/>
    </source>
</evidence>
<dbReference type="InterPro" id="IPR001138">
    <property type="entry name" value="Zn2Cys6_DnaBD"/>
</dbReference>
<dbReference type="OrthoDB" id="25818at2759"/>
<feature type="compositionally biased region" description="Low complexity" evidence="7">
    <location>
        <begin position="44"/>
        <end position="57"/>
    </location>
</feature>
<dbReference type="Proteomes" id="UP000250140">
    <property type="component" value="Unassembled WGS sequence"/>
</dbReference>
<reference evidence="9 10" key="1">
    <citation type="journal article" date="2016" name="Nat. Commun.">
        <title>Ectomycorrhizal ecology is imprinted in the genome of the dominant symbiotic fungus Cenococcum geophilum.</title>
        <authorList>
            <consortium name="DOE Joint Genome Institute"/>
            <person name="Peter M."/>
            <person name="Kohler A."/>
            <person name="Ohm R.A."/>
            <person name="Kuo A."/>
            <person name="Krutzmann J."/>
            <person name="Morin E."/>
            <person name="Arend M."/>
            <person name="Barry K.W."/>
            <person name="Binder M."/>
            <person name="Choi C."/>
            <person name="Clum A."/>
            <person name="Copeland A."/>
            <person name="Grisel N."/>
            <person name="Haridas S."/>
            <person name="Kipfer T."/>
            <person name="LaButti K."/>
            <person name="Lindquist E."/>
            <person name="Lipzen A."/>
            <person name="Maire R."/>
            <person name="Meier B."/>
            <person name="Mihaltcheva S."/>
            <person name="Molinier V."/>
            <person name="Murat C."/>
            <person name="Poggeler S."/>
            <person name="Quandt C.A."/>
            <person name="Sperisen C."/>
            <person name="Tritt A."/>
            <person name="Tisserant E."/>
            <person name="Crous P.W."/>
            <person name="Henrissat B."/>
            <person name="Nehls U."/>
            <person name="Egli S."/>
            <person name="Spatafora J.W."/>
            <person name="Grigoriev I.V."/>
            <person name="Martin F.M."/>
        </authorList>
    </citation>
    <scope>NUCLEOTIDE SEQUENCE [LARGE SCALE GENOMIC DNA]</scope>
    <source>
        <strain evidence="9 10">CBS 207.34</strain>
    </source>
</reference>
<dbReference type="PROSITE" id="PS00463">
    <property type="entry name" value="ZN2_CY6_FUNGAL_1"/>
    <property type="match status" value="1"/>
</dbReference>
<dbReference type="Gene3D" id="4.10.240.10">
    <property type="entry name" value="Zn(2)-C6 fungal-type DNA-binding domain"/>
    <property type="match status" value="1"/>
</dbReference>
<dbReference type="PROSITE" id="PS50048">
    <property type="entry name" value="ZN2_CY6_FUNGAL_2"/>
    <property type="match status" value="1"/>
</dbReference>
<feature type="region of interest" description="Disordered" evidence="7">
    <location>
        <begin position="30"/>
        <end position="259"/>
    </location>
</feature>
<evidence type="ECO:0000256" key="2">
    <source>
        <dbReference type="ARBA" id="ARBA00022833"/>
    </source>
</evidence>
<keyword evidence="10" id="KW-1185">Reference proteome</keyword>
<dbReference type="Pfam" id="PF00172">
    <property type="entry name" value="Zn_clus"/>
    <property type="match status" value="1"/>
</dbReference>
<dbReference type="EMBL" id="KV750488">
    <property type="protein sequence ID" value="OCL04520.1"/>
    <property type="molecule type" value="Genomic_DNA"/>
</dbReference>
<name>A0A8E2JP63_9PEZI</name>
<dbReference type="Pfam" id="PF16628">
    <property type="entry name" value="Mac_assoc"/>
    <property type="match status" value="1"/>
</dbReference>
<dbReference type="GO" id="GO:0008270">
    <property type="term" value="F:zinc ion binding"/>
    <property type="evidence" value="ECO:0007669"/>
    <property type="project" value="InterPro"/>
</dbReference>
<evidence type="ECO:0000259" key="8">
    <source>
        <dbReference type="PROSITE" id="PS50048"/>
    </source>
</evidence>
<keyword evidence="4" id="KW-0238">DNA-binding</keyword>
<evidence type="ECO:0000313" key="9">
    <source>
        <dbReference type="EMBL" id="OCL04520.1"/>
    </source>
</evidence>
<accession>A0A8E2JP63</accession>
<evidence type="ECO:0000256" key="6">
    <source>
        <dbReference type="ARBA" id="ARBA00023242"/>
    </source>
</evidence>
<sequence length="440" mass="48785">MPSVAQGPLTNGVDFVHKDKVGEPLISGFTAVNGRGSPPQAHKTNGANGTNGMNNDTIHVRPLSQQSPDETQDRKVPVSQKDDWRFASPNGNGARVVTPPSSYSRDSVESTENRKRSSPDDEEENTYHPHDTNANQPRRRVDTYDSAPRDESPNTIHHGLPMSIEHPLQHSYQSVNGERSDRNWQTREAVGTMNESQLAEALQRESRSMESPSGGAEGSPEDSSMAAGGDMQNTAERSSTTEITRAGVQVDPKKRKRQFANRTKTGCQTCRRRKKKCDEAKPECSNCLRGGFICEGYANKATWTKPSISKGHVPLQAKDSFSEQSTLYHRHGHAREGYVNPNQPPPPQIDGGRTRPIVVEEHDRQPARNPWGNPWPENHHRPYTQEHSQAPEYSHPPPMAGHPRPTHPGHPGEYEHPGPAAIAQRPPAPQPYNHTQNVQK</sequence>
<dbReference type="PANTHER" id="PTHR36206">
    <property type="entry name" value="ASPERCRYPTIN BIOSYNTHESIS CLUSTER-SPECIFIC TRANSCRIPTION REGULATOR ATNN-RELATED"/>
    <property type="match status" value="1"/>
</dbReference>
<feature type="compositionally biased region" description="Basic and acidic residues" evidence="7">
    <location>
        <begin position="71"/>
        <end position="85"/>
    </location>
</feature>
<feature type="domain" description="Zn(2)-C6 fungal-type" evidence="8">
    <location>
        <begin position="266"/>
        <end position="294"/>
    </location>
</feature>